<dbReference type="AlphaFoldDB" id="A0A9W5Q9R2"/>
<dbReference type="Proteomes" id="UP000013989">
    <property type="component" value="Unassembled WGS sequence"/>
</dbReference>
<keyword evidence="2" id="KW-1133">Transmembrane helix</keyword>
<organism evidence="3 4">
    <name type="scientific">Bacillus cereus ISP2954</name>
    <dbReference type="NCBI Taxonomy" id="1053215"/>
    <lineage>
        <taxon>Bacteria</taxon>
        <taxon>Bacillati</taxon>
        <taxon>Bacillota</taxon>
        <taxon>Bacilli</taxon>
        <taxon>Bacillales</taxon>
        <taxon>Bacillaceae</taxon>
        <taxon>Bacillus</taxon>
        <taxon>Bacillus cereus group</taxon>
    </lineage>
</organism>
<evidence type="ECO:0000256" key="1">
    <source>
        <dbReference type="SAM" id="MobiDB-lite"/>
    </source>
</evidence>
<evidence type="ECO:0000313" key="4">
    <source>
        <dbReference type="Proteomes" id="UP000013989"/>
    </source>
</evidence>
<comment type="caution">
    <text evidence="3">The sequence shown here is derived from an EMBL/GenBank/DDBJ whole genome shotgun (WGS) entry which is preliminary data.</text>
</comment>
<keyword evidence="2" id="KW-0812">Transmembrane</keyword>
<name>A0A9W5Q9R2_BACCE</name>
<proteinExistence type="predicted"/>
<evidence type="ECO:0000313" key="3">
    <source>
        <dbReference type="EMBL" id="EOP49325.1"/>
    </source>
</evidence>
<reference evidence="3 4" key="1">
    <citation type="submission" date="2012-12" db="EMBL/GenBank/DDBJ databases">
        <title>The Genome Sequence of Bacillus cereus ISP2954.</title>
        <authorList>
            <consortium name="The Broad Institute Genome Sequencing Platform"/>
            <consortium name="The Broad Institute Genome Sequencing Center for Infectious Disease"/>
            <person name="Feldgarden M."/>
            <person name="Van der Auwera G.A."/>
            <person name="Mahillon J."/>
            <person name="Duprez V."/>
            <person name="Timmery S."/>
            <person name="Mattelet C."/>
            <person name="Dierick K."/>
            <person name="Sun M."/>
            <person name="Yu Z."/>
            <person name="Zhu L."/>
            <person name="Hu X."/>
            <person name="Shank E.B."/>
            <person name="Swiecicka I."/>
            <person name="Hansen B.M."/>
            <person name="Andrup L."/>
            <person name="Walker B."/>
            <person name="Young S.K."/>
            <person name="Zeng Q."/>
            <person name="Gargeya S."/>
            <person name="Fitzgerald M."/>
            <person name="Haas B."/>
            <person name="Abouelleil A."/>
            <person name="Alvarado L."/>
            <person name="Arachchi H.M."/>
            <person name="Berlin A.M."/>
            <person name="Chapman S.B."/>
            <person name="Dewar J."/>
            <person name="Goldberg J."/>
            <person name="Griggs A."/>
            <person name="Gujja S."/>
            <person name="Hansen M."/>
            <person name="Howarth C."/>
            <person name="Imamovic A."/>
            <person name="Larimer J."/>
            <person name="McCowan C."/>
            <person name="Murphy C."/>
            <person name="Neiman D."/>
            <person name="Pearson M."/>
            <person name="Priest M."/>
            <person name="Roberts A."/>
            <person name="Saif S."/>
            <person name="Shea T."/>
            <person name="Sisk P."/>
            <person name="Sykes S."/>
            <person name="Wortman J."/>
            <person name="Nusbaum C."/>
            <person name="Birren B."/>
        </authorList>
    </citation>
    <scope>NUCLEOTIDE SEQUENCE [LARGE SCALE GENOMIC DNA]</scope>
    <source>
        <strain evidence="3 4">ISP2954</strain>
    </source>
</reference>
<dbReference type="EMBL" id="AHEJ01000137">
    <property type="protein sequence ID" value="EOP49325.1"/>
    <property type="molecule type" value="Genomic_DNA"/>
</dbReference>
<protein>
    <submittedName>
        <fullName evidence="3">Uncharacterized protein</fullName>
    </submittedName>
</protein>
<accession>A0A9W5Q9R2</accession>
<sequence>MMVDLSSWNVFCSLLGLGAMFFLLRFLLFGSTNHKSEKKEKINRLRNSSQRRGRR</sequence>
<feature type="transmembrane region" description="Helical" evidence="2">
    <location>
        <begin position="6"/>
        <end position="28"/>
    </location>
</feature>
<gene>
    <name evidence="3" type="ORF">IGU_06080</name>
</gene>
<evidence type="ECO:0000256" key="2">
    <source>
        <dbReference type="SAM" id="Phobius"/>
    </source>
</evidence>
<keyword evidence="2" id="KW-0472">Membrane</keyword>
<feature type="region of interest" description="Disordered" evidence="1">
    <location>
        <begin position="35"/>
        <end position="55"/>
    </location>
</feature>